<accession>A0A8H4KJK7</accession>
<dbReference type="SUPFAM" id="SSF53335">
    <property type="entry name" value="S-adenosyl-L-methionine-dependent methyltransferases"/>
    <property type="match status" value="1"/>
</dbReference>
<reference evidence="3 4" key="1">
    <citation type="submission" date="2020-01" db="EMBL/GenBank/DDBJ databases">
        <title>Identification and distribution of gene clusters putatively required for synthesis of sphingolipid metabolism inhibitors in phylogenetically diverse species of the filamentous fungus Fusarium.</title>
        <authorList>
            <person name="Kim H.-S."/>
            <person name="Busman M."/>
            <person name="Brown D.W."/>
            <person name="Divon H."/>
            <person name="Uhlig S."/>
            <person name="Proctor R.H."/>
        </authorList>
    </citation>
    <scope>NUCLEOTIDE SEQUENCE [LARGE SCALE GENOMIC DNA]</scope>
    <source>
        <strain evidence="3 4">NRRL 20459</strain>
    </source>
</reference>
<dbReference type="GO" id="GO:0032259">
    <property type="term" value="P:methylation"/>
    <property type="evidence" value="ECO:0007669"/>
    <property type="project" value="UniProtKB-KW"/>
</dbReference>
<gene>
    <name evidence="3" type="ORF">FALBO_16350</name>
</gene>
<keyword evidence="3" id="KW-0489">Methyltransferase</keyword>
<name>A0A8H4KJK7_9HYPO</name>
<dbReference type="CDD" id="cd02440">
    <property type="entry name" value="AdoMet_MTases"/>
    <property type="match status" value="1"/>
</dbReference>
<comment type="caution">
    <text evidence="3">The sequence shown here is derived from an EMBL/GenBank/DDBJ whole genome shotgun (WGS) entry which is preliminary data.</text>
</comment>
<dbReference type="Pfam" id="PF13489">
    <property type="entry name" value="Methyltransf_23"/>
    <property type="match status" value="1"/>
</dbReference>
<keyword evidence="3" id="KW-0808">Transferase</keyword>
<dbReference type="InterPro" id="IPR029063">
    <property type="entry name" value="SAM-dependent_MTases_sf"/>
</dbReference>
<dbReference type="PANTHER" id="PTHR43591:SF10">
    <property type="entry name" value="ABC TRANSMEMBRANE TYPE-1 DOMAIN-CONTAINING PROTEIN-RELATED"/>
    <property type="match status" value="1"/>
</dbReference>
<evidence type="ECO:0000313" key="4">
    <source>
        <dbReference type="Proteomes" id="UP000554235"/>
    </source>
</evidence>
<dbReference type="AlphaFoldDB" id="A0A8H4KJK7"/>
<keyword evidence="4" id="KW-1185">Reference proteome</keyword>
<evidence type="ECO:0000256" key="1">
    <source>
        <dbReference type="ARBA" id="ARBA00038158"/>
    </source>
</evidence>
<proteinExistence type="inferred from homology"/>
<protein>
    <submittedName>
        <fullName evidence="3">Demethylmenaquinone methyltransferase</fullName>
    </submittedName>
</protein>
<comment type="similarity">
    <text evidence="1">Belongs to the methyltransferase superfamily. LaeA methyltransferase family.</text>
</comment>
<dbReference type="GO" id="GO:0008168">
    <property type="term" value="F:methyltransferase activity"/>
    <property type="evidence" value="ECO:0007669"/>
    <property type="project" value="UniProtKB-KW"/>
</dbReference>
<dbReference type="Gene3D" id="3.40.50.150">
    <property type="entry name" value="Vaccinia Virus protein VP39"/>
    <property type="match status" value="1"/>
</dbReference>
<dbReference type="Proteomes" id="UP000554235">
    <property type="component" value="Unassembled WGS sequence"/>
</dbReference>
<feature type="region of interest" description="Disordered" evidence="2">
    <location>
        <begin position="117"/>
        <end position="141"/>
    </location>
</feature>
<evidence type="ECO:0000256" key="2">
    <source>
        <dbReference type="SAM" id="MobiDB-lite"/>
    </source>
</evidence>
<dbReference type="EMBL" id="JAADYS010003058">
    <property type="protein sequence ID" value="KAF4451325.1"/>
    <property type="molecule type" value="Genomic_DNA"/>
</dbReference>
<feature type="region of interest" description="Disordered" evidence="2">
    <location>
        <begin position="43"/>
        <end position="65"/>
    </location>
</feature>
<sequence>MRLVRTSHHGATCKETLKLRVWPLTLTWPGYPFLKRVAFTSPNMSGDEGRSETNASAGEILKETDHPTKTILKETNHPNGVALIKHDQSTGAVLTGAGYPTGTVLLKTDRATDTVLAEQDAPQEADANPPPEDDGDSAFGSEPAIFQDRLEYSFVTYLVLFSHHQLNLVLGDKLHLSPLKKNIQRVLDIGTGTGIWAIDFADEFPNAEVTSTDISVIQSQWIPPSPKFEIEDRTQTWTFGDNSIDYTHMRYLIGSIKNWPSLMKEAFRVCKPGGYVESFEGSLDMESDDDTVPKRSAMADWGPIFKEAGV</sequence>
<dbReference type="OrthoDB" id="2013972at2759"/>
<dbReference type="PANTHER" id="PTHR43591">
    <property type="entry name" value="METHYLTRANSFERASE"/>
    <property type="match status" value="1"/>
</dbReference>
<organism evidence="3 4">
    <name type="scientific">Fusarium albosuccineum</name>
    <dbReference type="NCBI Taxonomy" id="1237068"/>
    <lineage>
        <taxon>Eukaryota</taxon>
        <taxon>Fungi</taxon>
        <taxon>Dikarya</taxon>
        <taxon>Ascomycota</taxon>
        <taxon>Pezizomycotina</taxon>
        <taxon>Sordariomycetes</taxon>
        <taxon>Hypocreomycetidae</taxon>
        <taxon>Hypocreales</taxon>
        <taxon>Nectriaceae</taxon>
        <taxon>Fusarium</taxon>
        <taxon>Fusarium decemcellulare species complex</taxon>
    </lineage>
</organism>
<evidence type="ECO:0000313" key="3">
    <source>
        <dbReference type="EMBL" id="KAF4451325.1"/>
    </source>
</evidence>